<proteinExistence type="predicted"/>
<sequence>MVARITASKSMRAILYYNENKVDQAKARMILASGFAGYAQKLDRQQKLNRFSHLLRLKPNVKTNAVHITLNFHSKEKLADGKLQQIGMEYMERIGFGEQPFLVYRHLDAAHTHMHIVTTNITPQGQRMDLHNIGAEKSEAARKGIEIEFDLVRAENKKEHVSPKIKKAEFKKVKYGHLPTKRAISNVLTSVNRDYKFTSLAEYNAALGCFNVMAIRGEPESAMFERKGLMYSVIDAKGRQVGVPIKASAFYIKPTLRNLEKRFAGHNEKRKAYKPDLKKRIDKLFTPYRSVTRKRFINDAEKQGIAVMFRQNENGQVFGVTYVDHKQKCVFNGSDLGKYYSAKAIMERLASQTKPASLLQPLLRAAKRIGPIEANLSASPSTSQPSLLEDLLAPAQQDPSGGIPKRKKKKKRQQQVTI</sequence>
<dbReference type="OrthoDB" id="915634at2"/>
<reference evidence="4" key="1">
    <citation type="submission" date="2017-09" db="EMBL/GenBank/DDBJ databases">
        <authorList>
            <person name="Varghese N."/>
            <person name="Submissions S."/>
        </authorList>
    </citation>
    <scope>NUCLEOTIDE SEQUENCE [LARGE SCALE GENOMIC DNA]</scope>
    <source>
        <strain evidence="4">CGMCC 1.12803</strain>
    </source>
</reference>
<gene>
    <name evidence="3" type="ORF">SAMN06297358_1364</name>
</gene>
<dbReference type="AlphaFoldDB" id="A0A285ZWK4"/>
<dbReference type="InterPro" id="IPR005094">
    <property type="entry name" value="Endonuclease_MobA/VirD2"/>
</dbReference>
<organism evidence="3 4">
    <name type="scientific">Pedobacter xixiisoli</name>
    <dbReference type="NCBI Taxonomy" id="1476464"/>
    <lineage>
        <taxon>Bacteria</taxon>
        <taxon>Pseudomonadati</taxon>
        <taxon>Bacteroidota</taxon>
        <taxon>Sphingobacteriia</taxon>
        <taxon>Sphingobacteriales</taxon>
        <taxon>Sphingobacteriaceae</taxon>
        <taxon>Pedobacter</taxon>
    </lineage>
</organism>
<dbReference type="Proteomes" id="UP000219281">
    <property type="component" value="Unassembled WGS sequence"/>
</dbReference>
<feature type="region of interest" description="Disordered" evidence="1">
    <location>
        <begin position="376"/>
        <end position="418"/>
    </location>
</feature>
<feature type="compositionally biased region" description="Polar residues" evidence="1">
    <location>
        <begin position="376"/>
        <end position="386"/>
    </location>
</feature>
<evidence type="ECO:0000259" key="2">
    <source>
        <dbReference type="Pfam" id="PF03432"/>
    </source>
</evidence>
<feature type="domain" description="MobA/VirD2-like nuclease" evidence="2">
    <location>
        <begin position="17"/>
        <end position="151"/>
    </location>
</feature>
<dbReference type="Pfam" id="PF03432">
    <property type="entry name" value="Relaxase"/>
    <property type="match status" value="1"/>
</dbReference>
<protein>
    <submittedName>
        <fullName evidence="3">Relaxase/Mobilisation nuclease domain-containing protein</fullName>
    </submittedName>
</protein>
<dbReference type="EMBL" id="OCMT01000002">
    <property type="protein sequence ID" value="SOD14024.1"/>
    <property type="molecule type" value="Genomic_DNA"/>
</dbReference>
<evidence type="ECO:0000256" key="1">
    <source>
        <dbReference type="SAM" id="MobiDB-lite"/>
    </source>
</evidence>
<name>A0A285ZWK4_9SPHI</name>
<evidence type="ECO:0000313" key="4">
    <source>
        <dbReference type="Proteomes" id="UP000219281"/>
    </source>
</evidence>
<evidence type="ECO:0000313" key="3">
    <source>
        <dbReference type="EMBL" id="SOD14024.1"/>
    </source>
</evidence>
<dbReference type="RefSeq" id="WP_097130218.1">
    <property type="nucleotide sequence ID" value="NZ_OCMT01000002.1"/>
</dbReference>
<feature type="compositionally biased region" description="Basic residues" evidence="1">
    <location>
        <begin position="404"/>
        <end position="418"/>
    </location>
</feature>
<accession>A0A285ZWK4</accession>
<keyword evidence="4" id="KW-1185">Reference proteome</keyword>